<organism evidence="5 6">
    <name type="scientific">Bifidobacterium vansinderenii</name>
    <dbReference type="NCBI Taxonomy" id="1984871"/>
    <lineage>
        <taxon>Bacteria</taxon>
        <taxon>Bacillati</taxon>
        <taxon>Actinomycetota</taxon>
        <taxon>Actinomycetes</taxon>
        <taxon>Bifidobacteriales</taxon>
        <taxon>Bifidobacteriaceae</taxon>
        <taxon>Bifidobacterium</taxon>
    </lineage>
</organism>
<dbReference type="InterPro" id="IPR011098">
    <property type="entry name" value="G5_dom"/>
</dbReference>
<dbReference type="OrthoDB" id="9766277at2"/>
<comment type="caution">
    <text evidence="5">The sequence shown here is derived from an EMBL/GenBank/DDBJ whole genome shotgun (WGS) entry which is preliminary data.</text>
</comment>
<feature type="region of interest" description="Disordered" evidence="2">
    <location>
        <begin position="280"/>
        <end position="435"/>
    </location>
</feature>
<dbReference type="PROSITE" id="PS51109">
    <property type="entry name" value="G5"/>
    <property type="match status" value="1"/>
</dbReference>
<evidence type="ECO:0000256" key="1">
    <source>
        <dbReference type="ARBA" id="ARBA00022729"/>
    </source>
</evidence>
<dbReference type="EMBL" id="NEWD01000022">
    <property type="protein sequence ID" value="OXN00088.1"/>
    <property type="molecule type" value="Genomic_DNA"/>
</dbReference>
<dbReference type="Gene3D" id="2.20.230.10">
    <property type="entry name" value="Resuscitation-promoting factor rpfb"/>
    <property type="match status" value="1"/>
</dbReference>
<protein>
    <submittedName>
        <fullName evidence="5">Lytic transglycosylase</fullName>
    </submittedName>
</protein>
<feature type="compositionally biased region" description="Low complexity" evidence="2">
    <location>
        <begin position="382"/>
        <end position="432"/>
    </location>
</feature>
<feature type="chain" id="PRO_5012489070" evidence="3">
    <location>
        <begin position="32"/>
        <end position="537"/>
    </location>
</feature>
<feature type="compositionally biased region" description="Low complexity" evidence="2">
    <location>
        <begin position="290"/>
        <end position="302"/>
    </location>
</feature>
<keyword evidence="6" id="KW-1185">Reference proteome</keyword>
<evidence type="ECO:0000259" key="4">
    <source>
        <dbReference type="PROSITE" id="PS51109"/>
    </source>
</evidence>
<sequence>MARRWTPQRFQARRRIRVAACAAAVTVACMASFLVGTHKTVALEVNGKTETVQTYAMSVDRLLQEQGVDVKTHDIVTSSSGNALANHAVVKVQSAYQATITIEGKDVPFWTIATSADQLLGFFQDNENAASQVTVNIQNVYNQLTGGFVINANGPVTVVADGQSSEAPNGKLPAASILDSKGIVLGKEDRVSVEKNGDQTVLRVKRVTHGETTKTVEIPFVTQTIVDDTLQPGETVVRQQGQNGEKTQTYNTTFVDGQAESAVLLKETTTKEAVNQVVAVGPEKTEETPSDNSSSDSNSNDSNKSDNKSDSDKTDSKSDSSDKNSSDSSSSKPSSKPSSSSSSSASSKPSESASSKPSSSPSQSETSKPAETPTPTQKPTQNTNNNSSNNSGSSSNNSSSSNSGSSNSSSNSSSNNSSSNSGSSSSSGSTSGLWHASPSAAQTYARGAVAQYGWGGTNFDSLVKLWNKESGWSWSAENKSSGAYGIPQSLPGSKMATFGANWKDDAAIQINWGLSYISGRYGNPDTAWAHSQKTGWY</sequence>
<feature type="compositionally biased region" description="Low complexity" evidence="2">
    <location>
        <begin position="326"/>
        <end position="367"/>
    </location>
</feature>
<feature type="domain" description="G5" evidence="4">
    <location>
        <begin position="204"/>
        <end position="284"/>
    </location>
</feature>
<dbReference type="PROSITE" id="PS51257">
    <property type="entry name" value="PROKAR_LIPOPROTEIN"/>
    <property type="match status" value="1"/>
</dbReference>
<proteinExistence type="predicted"/>
<dbReference type="Pfam" id="PF07501">
    <property type="entry name" value="G5"/>
    <property type="match status" value="1"/>
</dbReference>
<dbReference type="RefSeq" id="WP_093960802.1">
    <property type="nucleotide sequence ID" value="NZ_NEWD01000022.1"/>
</dbReference>
<evidence type="ECO:0000313" key="5">
    <source>
        <dbReference type="EMBL" id="OXN00088.1"/>
    </source>
</evidence>
<dbReference type="InterPro" id="IPR007137">
    <property type="entry name" value="DUF348"/>
</dbReference>
<gene>
    <name evidence="5" type="ORF">Tam10B_1661</name>
</gene>
<evidence type="ECO:0000256" key="2">
    <source>
        <dbReference type="SAM" id="MobiDB-lite"/>
    </source>
</evidence>
<dbReference type="Proteomes" id="UP000215433">
    <property type="component" value="Unassembled WGS sequence"/>
</dbReference>
<name>A0A229VWU6_9BIFI</name>
<evidence type="ECO:0000313" key="6">
    <source>
        <dbReference type="Proteomes" id="UP000215433"/>
    </source>
</evidence>
<dbReference type="AlphaFoldDB" id="A0A229VWU6"/>
<dbReference type="SMART" id="SM01208">
    <property type="entry name" value="G5"/>
    <property type="match status" value="1"/>
</dbReference>
<feature type="compositionally biased region" description="Basic and acidic residues" evidence="2">
    <location>
        <begin position="303"/>
        <end position="325"/>
    </location>
</feature>
<accession>A0A229VWU6</accession>
<dbReference type="Pfam" id="PF03990">
    <property type="entry name" value="DUF348"/>
    <property type="match status" value="2"/>
</dbReference>
<feature type="signal peptide" evidence="3">
    <location>
        <begin position="1"/>
        <end position="31"/>
    </location>
</feature>
<evidence type="ECO:0000256" key="3">
    <source>
        <dbReference type="SAM" id="SignalP"/>
    </source>
</evidence>
<reference evidence="5 6" key="1">
    <citation type="submission" date="2017-05" db="EMBL/GenBank/DDBJ databases">
        <title>Bifidobacterium vansinderenii sp. nov.</title>
        <authorList>
            <person name="Lugli G.A."/>
            <person name="Duranti S."/>
            <person name="Mangifesta M."/>
        </authorList>
    </citation>
    <scope>NUCLEOTIDE SEQUENCE [LARGE SCALE GENOMIC DNA]</scope>
    <source>
        <strain evidence="5 6">Tam10B</strain>
    </source>
</reference>
<keyword evidence="1 3" id="KW-0732">Signal</keyword>